<evidence type="ECO:0000256" key="1">
    <source>
        <dbReference type="ARBA" id="ARBA00022723"/>
    </source>
</evidence>
<feature type="domain" description="LIM zinc-binding" evidence="7">
    <location>
        <begin position="69"/>
        <end position="135"/>
    </location>
</feature>
<feature type="region of interest" description="Disordered" evidence="6">
    <location>
        <begin position="1"/>
        <end position="20"/>
    </location>
</feature>
<evidence type="ECO:0000259" key="7">
    <source>
        <dbReference type="PROSITE" id="PS50023"/>
    </source>
</evidence>
<dbReference type="PANTHER" id="PTHR24205">
    <property type="entry name" value="FOUR AND A HALF LIM DOMAINS PROTEIN"/>
    <property type="match status" value="1"/>
</dbReference>
<keyword evidence="1 5" id="KW-0479">Metal-binding</keyword>
<evidence type="ECO:0000256" key="4">
    <source>
        <dbReference type="ARBA" id="ARBA00023038"/>
    </source>
</evidence>
<reference evidence="8" key="1">
    <citation type="submission" date="2021-02" db="EMBL/GenBank/DDBJ databases">
        <authorList>
            <person name="Nowell W R."/>
        </authorList>
    </citation>
    <scope>NUCLEOTIDE SEQUENCE</scope>
</reference>
<dbReference type="PANTHER" id="PTHR24205:SF16">
    <property type="entry name" value="GH01042P-RELATED"/>
    <property type="match status" value="1"/>
</dbReference>
<name>A0A814P9A9_9BILA</name>
<gene>
    <name evidence="8" type="ORF">IZO911_LOCUS23109</name>
    <name evidence="9" type="ORF">KXQ929_LOCUS276</name>
</gene>
<dbReference type="Proteomes" id="UP000663868">
    <property type="component" value="Unassembled WGS sequence"/>
</dbReference>
<dbReference type="SUPFAM" id="SSF57716">
    <property type="entry name" value="Glucocorticoid receptor-like (DNA-binding domain)"/>
    <property type="match status" value="4"/>
</dbReference>
<keyword evidence="4 5" id="KW-0440">LIM domain</keyword>
<dbReference type="GO" id="GO:0005634">
    <property type="term" value="C:nucleus"/>
    <property type="evidence" value="ECO:0007669"/>
    <property type="project" value="TreeGrafter"/>
</dbReference>
<evidence type="ECO:0000313" key="8">
    <source>
        <dbReference type="EMBL" id="CAF1102217.1"/>
    </source>
</evidence>
<evidence type="ECO:0000256" key="2">
    <source>
        <dbReference type="ARBA" id="ARBA00022737"/>
    </source>
</evidence>
<evidence type="ECO:0000256" key="6">
    <source>
        <dbReference type="SAM" id="MobiDB-lite"/>
    </source>
</evidence>
<dbReference type="PROSITE" id="PS50023">
    <property type="entry name" value="LIM_DOMAIN_2"/>
    <property type="match status" value="3"/>
</dbReference>
<accession>A0A814P9A9</accession>
<dbReference type="Proteomes" id="UP000663860">
    <property type="component" value="Unassembled WGS sequence"/>
</dbReference>
<feature type="domain" description="LIM zinc-binding" evidence="7">
    <location>
        <begin position="288"/>
        <end position="348"/>
    </location>
</feature>
<proteinExistence type="predicted"/>
<dbReference type="Gene3D" id="2.10.110.10">
    <property type="entry name" value="Cysteine Rich Protein"/>
    <property type="match status" value="5"/>
</dbReference>
<dbReference type="GO" id="GO:0030018">
    <property type="term" value="C:Z disc"/>
    <property type="evidence" value="ECO:0007669"/>
    <property type="project" value="TreeGrafter"/>
</dbReference>
<dbReference type="SMART" id="SM00132">
    <property type="entry name" value="LIM"/>
    <property type="match status" value="5"/>
</dbReference>
<dbReference type="PROSITE" id="PS00478">
    <property type="entry name" value="LIM_DOMAIN_1"/>
    <property type="match status" value="4"/>
</dbReference>
<dbReference type="EMBL" id="CAJNOE010000264">
    <property type="protein sequence ID" value="CAF1102217.1"/>
    <property type="molecule type" value="Genomic_DNA"/>
</dbReference>
<organism evidence="8 10">
    <name type="scientific">Adineta steineri</name>
    <dbReference type="NCBI Taxonomy" id="433720"/>
    <lineage>
        <taxon>Eukaryota</taxon>
        <taxon>Metazoa</taxon>
        <taxon>Spiralia</taxon>
        <taxon>Gnathifera</taxon>
        <taxon>Rotifera</taxon>
        <taxon>Eurotatoria</taxon>
        <taxon>Bdelloidea</taxon>
        <taxon>Adinetida</taxon>
        <taxon>Adinetidae</taxon>
        <taxon>Adineta</taxon>
    </lineage>
</organism>
<dbReference type="CDD" id="cd08368">
    <property type="entry name" value="LIM"/>
    <property type="match status" value="3"/>
</dbReference>
<keyword evidence="2" id="KW-0677">Repeat</keyword>
<dbReference type="EMBL" id="CAJOBB010000006">
    <property type="protein sequence ID" value="CAF3504974.1"/>
    <property type="molecule type" value="Genomic_DNA"/>
</dbReference>
<dbReference type="Pfam" id="PF00412">
    <property type="entry name" value="LIM"/>
    <property type="match status" value="5"/>
</dbReference>
<evidence type="ECO:0000313" key="10">
    <source>
        <dbReference type="Proteomes" id="UP000663860"/>
    </source>
</evidence>
<protein>
    <recommendedName>
        <fullName evidence="7">LIM zinc-binding domain-containing protein</fullName>
    </recommendedName>
</protein>
<keyword evidence="3 5" id="KW-0862">Zinc</keyword>
<dbReference type="InterPro" id="IPR001781">
    <property type="entry name" value="Znf_LIM"/>
</dbReference>
<evidence type="ECO:0000256" key="5">
    <source>
        <dbReference type="PROSITE-ProRule" id="PRU00125"/>
    </source>
</evidence>
<comment type="caution">
    <text evidence="8">The sequence shown here is derived from an EMBL/GenBank/DDBJ whole genome shotgun (WGS) entry which is preliminary data.</text>
</comment>
<dbReference type="GO" id="GO:0003712">
    <property type="term" value="F:transcription coregulator activity"/>
    <property type="evidence" value="ECO:0007669"/>
    <property type="project" value="TreeGrafter"/>
</dbReference>
<evidence type="ECO:0000313" key="9">
    <source>
        <dbReference type="EMBL" id="CAF3504974.1"/>
    </source>
</evidence>
<evidence type="ECO:0000256" key="3">
    <source>
        <dbReference type="ARBA" id="ARBA00022833"/>
    </source>
</evidence>
<dbReference type="AlphaFoldDB" id="A0A814P9A9"/>
<feature type="domain" description="LIM zinc-binding" evidence="7">
    <location>
        <begin position="195"/>
        <end position="255"/>
    </location>
</feature>
<sequence length="403" mass="47452">MNRSQQIEDNSMHRRQSREDIVTSVWVPSPSSLIQNQSTYSNDNPTNKIYKTELLINRIPITPTANPLNNCSKCQRLIDCGNDKEIKFNNRYYHSNCFKCSTCNELINSSEDKKYLIDDNGEVICKKCELSKSKRCFNCHQSILDEKFICFNENNYHRPCFSCYSCRKSLINQVNIRIKDNQACCDECYGEKFSRKCEKCSQIISSGGSIVYKGKNYHEQCFRCGQCSQIMNEKEFYTENDKPCCSQCYDKYFALQCQQCSQIIKEKEYYTHNSRPCCIRCYEQSFAPQCQQCSRTISSGKSILYNGNKYHEQCFRCGQCNNIMNEKQFYTQNNKPCCSLCHEKYFQKKCSKCFQSINDKYTVYKDKFYHINCFKCDKCYRIIDDNEKFTDNQFGIICSTCRI</sequence>
<dbReference type="GO" id="GO:0046872">
    <property type="term" value="F:metal ion binding"/>
    <property type="evidence" value="ECO:0007669"/>
    <property type="project" value="UniProtKB-KW"/>
</dbReference>